<dbReference type="InterPro" id="IPR011652">
    <property type="entry name" value="MORN_2"/>
</dbReference>
<dbReference type="OrthoDB" id="9812355at2"/>
<dbReference type="AlphaFoldDB" id="A0A4V5MP36"/>
<proteinExistence type="predicted"/>
<organism evidence="1 2">
    <name type="scientific">Sphingobacterium olei</name>
    <dbReference type="NCBI Taxonomy" id="2571155"/>
    <lineage>
        <taxon>Bacteria</taxon>
        <taxon>Pseudomonadati</taxon>
        <taxon>Bacteroidota</taxon>
        <taxon>Sphingobacteriia</taxon>
        <taxon>Sphingobacteriales</taxon>
        <taxon>Sphingobacteriaceae</taxon>
        <taxon>Sphingobacterium</taxon>
    </lineage>
</organism>
<protein>
    <recommendedName>
        <fullName evidence="3">Toxin-antitoxin system YwqK family antitoxin</fullName>
    </recommendedName>
</protein>
<dbReference type="EMBL" id="SUME01000005">
    <property type="protein sequence ID" value="TJZ59758.1"/>
    <property type="molecule type" value="Genomic_DNA"/>
</dbReference>
<evidence type="ECO:0008006" key="3">
    <source>
        <dbReference type="Google" id="ProtNLM"/>
    </source>
</evidence>
<accession>A0A4V5MP36</accession>
<reference evidence="1 2" key="1">
    <citation type="submission" date="2019-04" db="EMBL/GenBank/DDBJ databases">
        <title>Sphingobacterium olei sp. nov., isolated from oil-contaminated soil.</title>
        <authorList>
            <person name="Liu B."/>
        </authorList>
    </citation>
    <scope>NUCLEOTIDE SEQUENCE [LARGE SCALE GENOMIC DNA]</scope>
    <source>
        <strain evidence="1 2">HAL-9</strain>
    </source>
</reference>
<comment type="caution">
    <text evidence="1">The sequence shown here is derived from an EMBL/GenBank/DDBJ whole genome shotgun (WGS) entry which is preliminary data.</text>
</comment>
<evidence type="ECO:0000313" key="1">
    <source>
        <dbReference type="EMBL" id="TJZ59758.1"/>
    </source>
</evidence>
<dbReference type="Gene3D" id="2.20.110.10">
    <property type="entry name" value="Histone H3 K4-specific methyltransferase SET7/9 N-terminal domain"/>
    <property type="match status" value="1"/>
</dbReference>
<gene>
    <name evidence="1" type="ORF">FAZ15_12720</name>
</gene>
<dbReference type="SUPFAM" id="SSF82185">
    <property type="entry name" value="Histone H3 K4-specific methyltransferase SET7/9 N-terminal domain"/>
    <property type="match status" value="1"/>
</dbReference>
<evidence type="ECO:0000313" key="2">
    <source>
        <dbReference type="Proteomes" id="UP000306808"/>
    </source>
</evidence>
<dbReference type="RefSeq" id="WP_136901700.1">
    <property type="nucleotide sequence ID" value="NZ_SUME01000005.1"/>
</dbReference>
<name>A0A4V5MP36_9SPHI</name>
<keyword evidence="2" id="KW-1185">Reference proteome</keyword>
<sequence length="379" mass="44191">MRRSVLLLISVILYGNLGWAQQDSVRKTVYFEAAPEGLVRFFFDQNYYLVEKNCPFKHIERVAGFIPSKNQFHGEFKDFGPNGHILLSGNYVNGKKDGIFKAYHPNGKLKWETTFKDGEYLGEWNYYYPDGKPLLFLEFDTADYAIKHMWDQKGKQIVTNGEGRYDFTMPIIGFTEHGFTFYNRKGKIKKGKPDGIWQVMLGDKQKTNYYIGEEYYENGIRRRVHQVYDFFNYYRASLTNLNEFSILPNDYFGLAELLLSKNCSFDDFSGFSIYLAKRFMTARKPSNFQLDDNFETTIQYKVAVSLRDEPKVIDIKFPDSISSDTKDALETIIKDVPYYLPSYKDGQEIDDILTVTFSIANSPKELIFHSVRINRENGE</sequence>
<dbReference type="Proteomes" id="UP000306808">
    <property type="component" value="Unassembled WGS sequence"/>
</dbReference>
<dbReference type="Pfam" id="PF07661">
    <property type="entry name" value="MORN_2"/>
    <property type="match status" value="2"/>
</dbReference>